<keyword evidence="2" id="KW-0614">Plasmid</keyword>
<reference evidence="2" key="1">
    <citation type="submission" date="2018-12" db="EMBL/GenBank/DDBJ databases">
        <title>Three Rhizobium rhizogenes strains isolated from the same crown gall tumor carry diverse plasmids.</title>
        <authorList>
            <person name="Pulawska J."/>
            <person name="Kuzmanovic N."/>
        </authorList>
    </citation>
    <scope>NUCLEOTIDE SEQUENCE</scope>
    <source>
        <strain evidence="2">C6.5</strain>
        <plasmid evidence="2">pC6.5d</plasmid>
    </source>
</reference>
<accession>A0A7S4ZVK6</accession>
<protein>
    <submittedName>
        <fullName evidence="2">Uncharacterized protein</fullName>
    </submittedName>
</protein>
<geneLocation type="plasmid" evidence="2">
    <name>pC6.5d</name>
</geneLocation>
<proteinExistence type="predicted"/>
<evidence type="ECO:0000256" key="1">
    <source>
        <dbReference type="SAM" id="MobiDB-lite"/>
    </source>
</evidence>
<feature type="region of interest" description="Disordered" evidence="1">
    <location>
        <begin position="1"/>
        <end position="28"/>
    </location>
</feature>
<feature type="compositionally biased region" description="Polar residues" evidence="1">
    <location>
        <begin position="1"/>
        <end position="11"/>
    </location>
</feature>
<name>A0A7S4ZVK6_RHIRH</name>
<dbReference type="EMBL" id="MK318989">
    <property type="protein sequence ID" value="QCL10576.1"/>
    <property type="molecule type" value="Genomic_DNA"/>
</dbReference>
<evidence type="ECO:0000313" key="2">
    <source>
        <dbReference type="EMBL" id="QCL10576.1"/>
    </source>
</evidence>
<gene>
    <name evidence="2" type="ORF">pC6.5d_683</name>
</gene>
<sequence>MAREQNSPNTYQDHHQSPDGSAISRPDRFRDKTNWKEALRFAALDKYPLRTKTIGIWLTLTCDSLLSQNFSLFGAKMEAHRASHWAISVIRAGVRRGCVQMKTICRVLQP</sequence>
<dbReference type="AlphaFoldDB" id="A0A7S4ZVK6"/>
<organism evidence="2">
    <name type="scientific">Rhizobium rhizogenes</name>
    <name type="common">Agrobacterium rhizogenes</name>
    <dbReference type="NCBI Taxonomy" id="359"/>
    <lineage>
        <taxon>Bacteria</taxon>
        <taxon>Pseudomonadati</taxon>
        <taxon>Pseudomonadota</taxon>
        <taxon>Alphaproteobacteria</taxon>
        <taxon>Hyphomicrobiales</taxon>
        <taxon>Rhizobiaceae</taxon>
        <taxon>Rhizobium/Agrobacterium group</taxon>
        <taxon>Rhizobium</taxon>
    </lineage>
</organism>